<gene>
    <name evidence="1" type="ORF">POL25_33145</name>
</gene>
<dbReference type="EMBL" id="JAQNDL010000003">
    <property type="protein sequence ID" value="MDC0721803.1"/>
    <property type="molecule type" value="Genomic_DNA"/>
</dbReference>
<name>A0ABT5EA37_9BACT</name>
<reference evidence="1 2" key="1">
    <citation type="submission" date="2022-11" db="EMBL/GenBank/DDBJ databases">
        <title>Minimal conservation of predation-associated metabolite biosynthetic gene clusters underscores biosynthetic potential of Myxococcota including descriptions for ten novel species: Archangium lansinium sp. nov., Myxococcus landrumus sp. nov., Nannocystis bai.</title>
        <authorList>
            <person name="Ahearne A."/>
            <person name="Stevens C."/>
            <person name="Dowd S."/>
        </authorList>
    </citation>
    <scope>NUCLEOTIDE SEQUENCE [LARGE SCALE GENOMIC DNA]</scope>
    <source>
        <strain evidence="1 2">BB15-2</strain>
    </source>
</reference>
<keyword evidence="2" id="KW-1185">Reference proteome</keyword>
<dbReference type="RefSeq" id="WP_272090310.1">
    <property type="nucleotide sequence ID" value="NZ_JAQNDL010000003.1"/>
</dbReference>
<organism evidence="1 2">
    <name type="scientific">Nannocystis bainbridge</name>
    <dbReference type="NCBI Taxonomy" id="2995303"/>
    <lineage>
        <taxon>Bacteria</taxon>
        <taxon>Pseudomonadati</taxon>
        <taxon>Myxococcota</taxon>
        <taxon>Polyangia</taxon>
        <taxon>Nannocystales</taxon>
        <taxon>Nannocystaceae</taxon>
        <taxon>Nannocystis</taxon>
    </lineage>
</organism>
<dbReference type="Proteomes" id="UP001221686">
    <property type="component" value="Unassembled WGS sequence"/>
</dbReference>
<evidence type="ECO:0000313" key="1">
    <source>
        <dbReference type="EMBL" id="MDC0721803.1"/>
    </source>
</evidence>
<sequence>MRLLGASVVLFTACLPVEPGYLITAPSFRGVRLEVVEPGGYASLLNAPPGRPRATFLPLDTIELTAHFAAPSGVAIQPPIWLYCGVECSVAGPLVELVGDVAACPTPLPLNLIDPCRLDEAMQIRVSIAGAFTFARAELRLLLVASRDPDLTPATCLERLTRRPHTDLEPCIVAHWGLRPGPRWALLPFAPDTAAIPREILEQEVDTNPDIVGFRVTRQRGADRREQLVDPGARIGVRRGERITVEPLFTAESAQQYWLTYNDEEGKPYSGELRDYQEELTIRPWFDAPVLGLDWETYDDWREPPLTWIVPDNVEPTRLFLDVMDDRAGRASAELLFVADDAP</sequence>
<evidence type="ECO:0000313" key="2">
    <source>
        <dbReference type="Proteomes" id="UP001221686"/>
    </source>
</evidence>
<protein>
    <submittedName>
        <fullName evidence="1">Uncharacterized protein</fullName>
    </submittedName>
</protein>
<comment type="caution">
    <text evidence="1">The sequence shown here is derived from an EMBL/GenBank/DDBJ whole genome shotgun (WGS) entry which is preliminary data.</text>
</comment>
<accession>A0ABT5EA37</accession>
<proteinExistence type="predicted"/>